<sequence>MAKYLSAPLAYEALADMIKNDAKEFKSLTPSYGCTVVGSDNIGSYWYSSAAGDWSSTQLQETKQTLSEVLNKVGMTSSRYREYVTLFEKTGSERVTYCPQEMANAGVHILVYRSGTMMGGWGAAINKRDDGNIPEDRNTNCCSTKNIKIRDNWYLSLDIES</sequence>
<dbReference type="Proteomes" id="UP000826722">
    <property type="component" value="Chromosome"/>
</dbReference>
<dbReference type="EMBL" id="AP024110">
    <property type="protein sequence ID" value="BCM24421.1"/>
    <property type="molecule type" value="Genomic_DNA"/>
</dbReference>
<evidence type="ECO:0000313" key="1">
    <source>
        <dbReference type="EMBL" id="BCM24421.1"/>
    </source>
</evidence>
<organism evidence="1 2">
    <name type="scientific">Methyloradius palustris</name>
    <dbReference type="NCBI Taxonomy" id="2778876"/>
    <lineage>
        <taxon>Bacteria</taxon>
        <taxon>Pseudomonadati</taxon>
        <taxon>Pseudomonadota</taxon>
        <taxon>Betaproteobacteria</taxon>
        <taxon>Nitrosomonadales</taxon>
        <taxon>Methylophilaceae</taxon>
        <taxon>Methyloradius</taxon>
    </lineage>
</organism>
<dbReference type="RefSeq" id="WP_221764954.1">
    <property type="nucleotide sequence ID" value="NZ_AP024110.1"/>
</dbReference>
<evidence type="ECO:0000313" key="2">
    <source>
        <dbReference type="Proteomes" id="UP000826722"/>
    </source>
</evidence>
<accession>A0A8D5GA34</accession>
<dbReference type="AlphaFoldDB" id="A0A8D5GA34"/>
<protein>
    <submittedName>
        <fullName evidence="1">Uncharacterized protein</fullName>
    </submittedName>
</protein>
<dbReference type="KEGG" id="mpau:ZMTM_06800"/>
<keyword evidence="2" id="KW-1185">Reference proteome</keyword>
<reference evidence="1" key="1">
    <citation type="journal article" date="2021" name="Arch. Microbiol.">
        <title>Methyloradius palustris gen. nov., sp. nov., a methanol-oxidizing bacterium isolated from snow.</title>
        <authorList>
            <person name="Miyadera T."/>
            <person name="Kojima H."/>
            <person name="Fukui M."/>
        </authorList>
    </citation>
    <scope>NUCLEOTIDE SEQUENCE</scope>
    <source>
        <strain evidence="1">Zm11</strain>
    </source>
</reference>
<proteinExistence type="predicted"/>
<gene>
    <name evidence="1" type="ORF">ZMTM_06800</name>
</gene>
<name>A0A8D5GA34_9PROT</name>